<protein>
    <submittedName>
        <fullName evidence="1">Uncharacterized protein</fullName>
    </submittedName>
</protein>
<name>A0A8J2IKF1_FUSEQ</name>
<evidence type="ECO:0000313" key="2">
    <source>
        <dbReference type="Proteomes" id="UP000693738"/>
    </source>
</evidence>
<sequence>MNIVSTVQDGIVPEAERILRNGSFSLDDLLGLPDATTYSNSCQVICLRICIDLDGSDRVAFFVGQTHSVVRRMKDHEAVTTSGREQRSCHYRVARKTTEDNRYAVVLCSWESQNKISLSLLSMAEQTMMSLFDSYNSWISSSNPDITFTTELLKPHNQAVYMKSVANKAKQKVGWQHGLAVDTEGCAVTSPLFATAMYAIPTNVITMPVVNPQVRTYEVTAHYVVQMGLR</sequence>
<reference evidence="1" key="1">
    <citation type="submission" date="2021-05" db="EMBL/GenBank/DDBJ databases">
        <authorList>
            <person name="Khan N."/>
        </authorList>
    </citation>
    <scope>NUCLEOTIDE SEQUENCE</scope>
</reference>
<evidence type="ECO:0000313" key="1">
    <source>
        <dbReference type="EMBL" id="CAG7558087.1"/>
    </source>
</evidence>
<proteinExistence type="predicted"/>
<organism evidence="1 2">
    <name type="scientific">Fusarium equiseti</name>
    <name type="common">Fusarium scirpi</name>
    <dbReference type="NCBI Taxonomy" id="61235"/>
    <lineage>
        <taxon>Eukaryota</taxon>
        <taxon>Fungi</taxon>
        <taxon>Dikarya</taxon>
        <taxon>Ascomycota</taxon>
        <taxon>Pezizomycotina</taxon>
        <taxon>Sordariomycetes</taxon>
        <taxon>Hypocreomycetidae</taxon>
        <taxon>Hypocreales</taxon>
        <taxon>Nectriaceae</taxon>
        <taxon>Fusarium</taxon>
        <taxon>Fusarium incarnatum-equiseti species complex</taxon>
    </lineage>
</organism>
<dbReference type="AlphaFoldDB" id="A0A8J2IKF1"/>
<accession>A0A8J2IKF1</accession>
<dbReference type="Proteomes" id="UP000693738">
    <property type="component" value="Unassembled WGS sequence"/>
</dbReference>
<dbReference type="EMBL" id="CAJSTJ010000122">
    <property type="protein sequence ID" value="CAG7558087.1"/>
    <property type="molecule type" value="Genomic_DNA"/>
</dbReference>
<gene>
    <name evidence="1" type="ORF">FEQUK3_LOCUS3889</name>
</gene>
<comment type="caution">
    <text evidence="1">The sequence shown here is derived from an EMBL/GenBank/DDBJ whole genome shotgun (WGS) entry which is preliminary data.</text>
</comment>